<proteinExistence type="predicted"/>
<dbReference type="Proteomes" id="UP000050381">
    <property type="component" value="Unassembled WGS sequence"/>
</dbReference>
<comment type="caution">
    <text evidence="1">The sequence shown here is derived from an EMBL/GenBank/DDBJ whole genome shotgun (WGS) entry which is preliminary data.</text>
</comment>
<name>A0A0P9PFN5_PSESX</name>
<evidence type="ECO:0000313" key="1">
    <source>
        <dbReference type="EMBL" id="KPW98250.1"/>
    </source>
</evidence>
<organism evidence="1 2">
    <name type="scientific">Pseudomonas syringae pv. castaneae</name>
    <dbReference type="NCBI Taxonomy" id="264450"/>
    <lineage>
        <taxon>Bacteria</taxon>
        <taxon>Pseudomonadati</taxon>
        <taxon>Pseudomonadota</taxon>
        <taxon>Gammaproteobacteria</taxon>
        <taxon>Pseudomonadales</taxon>
        <taxon>Pseudomonadaceae</taxon>
        <taxon>Pseudomonas</taxon>
        <taxon>Pseudomonas syringae</taxon>
    </lineage>
</organism>
<sequence>NAYASSLAHIVEKRPDYRERYVRHAIDTLSGPFEVWRVQYDNGDYRLAFVGAYEAKNDMPVIVDVKRRKYPLEFHALLVKEDESSPTR</sequence>
<feature type="non-terminal residue" evidence="1">
    <location>
        <position position="1"/>
    </location>
</feature>
<gene>
    <name evidence="1" type="ORF">ALO79_00809</name>
</gene>
<reference evidence="1 2" key="1">
    <citation type="submission" date="2015-09" db="EMBL/GenBank/DDBJ databases">
        <title>Genome announcement of multiple Pseudomonas syringae strains.</title>
        <authorList>
            <person name="Thakur S."/>
            <person name="Wang P.W."/>
            <person name="Gong Y."/>
            <person name="Weir B.S."/>
            <person name="Guttman D.S."/>
        </authorList>
    </citation>
    <scope>NUCLEOTIDE SEQUENCE [LARGE SCALE GENOMIC DNA]</scope>
    <source>
        <strain evidence="1 2">ICMP9419</strain>
    </source>
</reference>
<dbReference type="AlphaFoldDB" id="A0A0P9PFN5"/>
<protein>
    <submittedName>
        <fullName evidence="1">Uncharacterized protein</fullName>
    </submittedName>
</protein>
<dbReference type="PATRIC" id="fig|264450.4.peg.924"/>
<dbReference type="EMBL" id="LJQD01000120">
    <property type="protein sequence ID" value="KPW98250.1"/>
    <property type="molecule type" value="Genomic_DNA"/>
</dbReference>
<accession>A0A0P9PFN5</accession>
<evidence type="ECO:0000313" key="2">
    <source>
        <dbReference type="Proteomes" id="UP000050381"/>
    </source>
</evidence>